<protein>
    <submittedName>
        <fullName evidence="1">Uncharacterized protein</fullName>
    </submittedName>
</protein>
<dbReference type="RefSeq" id="WP_160658524.1">
    <property type="nucleotide sequence ID" value="NZ_RSEJ01000062.1"/>
</dbReference>
<gene>
    <name evidence="1" type="ORF">EIZ48_27595</name>
</gene>
<proteinExistence type="predicted"/>
<organism evidence="1 2">
    <name type="scientific">Photobacterium alginatilyticum</name>
    <dbReference type="NCBI Taxonomy" id="1775171"/>
    <lineage>
        <taxon>Bacteria</taxon>
        <taxon>Pseudomonadati</taxon>
        <taxon>Pseudomonadota</taxon>
        <taxon>Gammaproteobacteria</taxon>
        <taxon>Vibrionales</taxon>
        <taxon>Vibrionaceae</taxon>
        <taxon>Photobacterium</taxon>
    </lineage>
</organism>
<comment type="caution">
    <text evidence="1">The sequence shown here is derived from an EMBL/GenBank/DDBJ whole genome shotgun (WGS) entry which is preliminary data.</text>
</comment>
<evidence type="ECO:0000313" key="2">
    <source>
        <dbReference type="Proteomes" id="UP000738517"/>
    </source>
</evidence>
<reference evidence="1 2" key="1">
    <citation type="journal article" date="2017" name="Int. J. Syst. Evol. Microbiol.">
        <title>Photobacterium alginatilyticum sp. nov., a marine bacterium isolated from bottom seawater.</title>
        <authorList>
            <person name="Wang X."/>
            <person name="Wang Y."/>
            <person name="Yang X."/>
            <person name="Sun H."/>
            <person name="Li B."/>
            <person name="Zhang X.H."/>
        </authorList>
    </citation>
    <scope>NUCLEOTIDE SEQUENCE [LARGE SCALE GENOMIC DNA]</scope>
    <source>
        <strain evidence="1 2">P03D4</strain>
    </source>
</reference>
<accession>A0ABW9YV14</accession>
<sequence>MEMPNKAIKVTRYTRRFWYEVQCALLVSCGAPYRKRYGLGGVLMISPSRLRVVLDGTEKTIDSNYFFKTHVHLEGYVKRVMLIGLRLRGVQYENSIKIVDSTYITTANLIEKVLWLVDKKGRGQNVVLDDLKSRYADFFSLKDTVLKFSAIYRNRLAHGTIAELKDQEMIDTLCHVNKSFFQSFEQLLIAEHGNSALDKPADWGAKRGTPEAPELTVKRLKLGSLVKSPMTLSDVKAKLATTVYAKP</sequence>
<evidence type="ECO:0000313" key="1">
    <source>
        <dbReference type="EMBL" id="NBI56254.1"/>
    </source>
</evidence>
<name>A0ABW9YV14_9GAMM</name>
<dbReference type="EMBL" id="RSEJ01000062">
    <property type="protein sequence ID" value="NBI56254.1"/>
    <property type="molecule type" value="Genomic_DNA"/>
</dbReference>
<keyword evidence="2" id="KW-1185">Reference proteome</keyword>
<dbReference type="Proteomes" id="UP000738517">
    <property type="component" value="Unassembled WGS sequence"/>
</dbReference>